<reference evidence="7 8" key="1">
    <citation type="submission" date="2013-09" db="EMBL/GenBank/DDBJ databases">
        <title>Corchorus capsularis genome sequencing.</title>
        <authorList>
            <person name="Alam M."/>
            <person name="Haque M.S."/>
            <person name="Islam M.S."/>
            <person name="Emdad E.M."/>
            <person name="Islam M.M."/>
            <person name="Ahmed B."/>
            <person name="Halim A."/>
            <person name="Hossen Q.M.M."/>
            <person name="Hossain M.Z."/>
            <person name="Ahmed R."/>
            <person name="Khan M.M."/>
            <person name="Islam R."/>
            <person name="Rashid M.M."/>
            <person name="Khan S.A."/>
            <person name="Rahman M.S."/>
            <person name="Alam M."/>
        </authorList>
    </citation>
    <scope>NUCLEOTIDE SEQUENCE [LARGE SCALE GENOMIC DNA]</scope>
    <source>
        <strain evidence="8">cv. CVL-1</strain>
        <tissue evidence="7">Whole seedling</tissue>
    </source>
</reference>
<feature type="domain" description="TF-B3" evidence="6">
    <location>
        <begin position="3"/>
        <end position="109"/>
    </location>
</feature>
<sequence>MKLLFTKQLSKTDVEKRLAIPTSSLRAFNLNVDAYSVGFEAEDMKSGRIWQFQCTTRTKGFYSKPIISKGWVQFVKFKQLRVGDRVTFYKSNEHNEAQVPYKVEVERKLKLLGKLVWAKV</sequence>
<evidence type="ECO:0000256" key="5">
    <source>
        <dbReference type="ARBA" id="ARBA00023242"/>
    </source>
</evidence>
<evidence type="ECO:0000256" key="4">
    <source>
        <dbReference type="ARBA" id="ARBA00023163"/>
    </source>
</evidence>
<dbReference type="EMBL" id="AWWV01007736">
    <property type="protein sequence ID" value="OMO94998.1"/>
    <property type="molecule type" value="Genomic_DNA"/>
</dbReference>
<evidence type="ECO:0000313" key="7">
    <source>
        <dbReference type="EMBL" id="OMO94998.1"/>
    </source>
</evidence>
<name>A0A1R3JJK7_COCAP</name>
<proteinExistence type="predicted"/>
<keyword evidence="5" id="KW-0539">Nucleus</keyword>
<accession>A0A1R3JJK7</accession>
<dbReference type="PROSITE" id="PS50863">
    <property type="entry name" value="B3"/>
    <property type="match status" value="1"/>
</dbReference>
<dbReference type="Pfam" id="PF02362">
    <property type="entry name" value="B3"/>
    <property type="match status" value="1"/>
</dbReference>
<keyword evidence="2" id="KW-0805">Transcription regulation</keyword>
<dbReference type="Proteomes" id="UP000188268">
    <property type="component" value="Unassembled WGS sequence"/>
</dbReference>
<organism evidence="7 8">
    <name type="scientific">Corchorus capsularis</name>
    <name type="common">Jute</name>
    <dbReference type="NCBI Taxonomy" id="210143"/>
    <lineage>
        <taxon>Eukaryota</taxon>
        <taxon>Viridiplantae</taxon>
        <taxon>Streptophyta</taxon>
        <taxon>Embryophyta</taxon>
        <taxon>Tracheophyta</taxon>
        <taxon>Spermatophyta</taxon>
        <taxon>Magnoliopsida</taxon>
        <taxon>eudicotyledons</taxon>
        <taxon>Gunneridae</taxon>
        <taxon>Pentapetalae</taxon>
        <taxon>rosids</taxon>
        <taxon>malvids</taxon>
        <taxon>Malvales</taxon>
        <taxon>Malvaceae</taxon>
        <taxon>Grewioideae</taxon>
        <taxon>Apeibeae</taxon>
        <taxon>Corchorus</taxon>
    </lineage>
</organism>
<evidence type="ECO:0000256" key="1">
    <source>
        <dbReference type="ARBA" id="ARBA00004123"/>
    </source>
</evidence>
<dbReference type="GO" id="GO:0005634">
    <property type="term" value="C:nucleus"/>
    <property type="evidence" value="ECO:0007669"/>
    <property type="project" value="UniProtKB-SubCell"/>
</dbReference>
<protein>
    <recommendedName>
        <fullName evidence="6">TF-B3 domain-containing protein</fullName>
    </recommendedName>
</protein>
<dbReference type="InterPro" id="IPR015300">
    <property type="entry name" value="DNA-bd_pseudobarrel_sf"/>
</dbReference>
<dbReference type="Gramene" id="OMO94998">
    <property type="protein sequence ID" value="OMO94998"/>
    <property type="gene ID" value="CCACVL1_05653"/>
</dbReference>
<dbReference type="AlphaFoldDB" id="A0A1R3JJK7"/>
<gene>
    <name evidence="7" type="ORF">CCACVL1_05653</name>
</gene>
<dbReference type="SUPFAM" id="SSF101936">
    <property type="entry name" value="DNA-binding pseudobarrel domain"/>
    <property type="match status" value="1"/>
</dbReference>
<dbReference type="Gene3D" id="2.40.330.10">
    <property type="entry name" value="DNA-binding pseudobarrel domain"/>
    <property type="match status" value="1"/>
</dbReference>
<evidence type="ECO:0000259" key="6">
    <source>
        <dbReference type="PROSITE" id="PS50863"/>
    </source>
</evidence>
<evidence type="ECO:0000256" key="2">
    <source>
        <dbReference type="ARBA" id="ARBA00023015"/>
    </source>
</evidence>
<dbReference type="GO" id="GO:0003677">
    <property type="term" value="F:DNA binding"/>
    <property type="evidence" value="ECO:0007669"/>
    <property type="project" value="UniProtKB-KW"/>
</dbReference>
<evidence type="ECO:0000313" key="8">
    <source>
        <dbReference type="Proteomes" id="UP000188268"/>
    </source>
</evidence>
<dbReference type="CDD" id="cd10017">
    <property type="entry name" value="B3_DNA"/>
    <property type="match status" value="1"/>
</dbReference>
<comment type="caution">
    <text evidence="7">The sequence shown here is derived from an EMBL/GenBank/DDBJ whole genome shotgun (WGS) entry which is preliminary data.</text>
</comment>
<dbReference type="OrthoDB" id="811266at2759"/>
<evidence type="ECO:0000256" key="3">
    <source>
        <dbReference type="ARBA" id="ARBA00023125"/>
    </source>
</evidence>
<comment type="subcellular location">
    <subcellularLocation>
        <location evidence="1">Nucleus</location>
    </subcellularLocation>
</comment>
<keyword evidence="8" id="KW-1185">Reference proteome</keyword>
<dbReference type="OMA" id="FQGACHA"/>
<keyword evidence="4" id="KW-0804">Transcription</keyword>
<dbReference type="InterPro" id="IPR003340">
    <property type="entry name" value="B3_DNA-bd"/>
</dbReference>
<keyword evidence="3" id="KW-0238">DNA-binding</keyword>